<dbReference type="EMBL" id="JACSCY010000005">
    <property type="protein sequence ID" value="MBC6611063.1"/>
    <property type="molecule type" value="Genomic_DNA"/>
</dbReference>
<dbReference type="Proteomes" id="UP000622017">
    <property type="component" value="Unassembled WGS sequence"/>
</dbReference>
<proteinExistence type="predicted"/>
<comment type="caution">
    <text evidence="1">The sequence shown here is derived from an EMBL/GenBank/DDBJ whole genome shotgun (WGS) entry which is preliminary data.</text>
</comment>
<accession>A0ABR7MJ02</accession>
<reference evidence="1 2" key="1">
    <citation type="submission" date="2020-08" db="EMBL/GenBank/DDBJ databases">
        <title>Hymenobacter sp.</title>
        <authorList>
            <person name="Kim M.K."/>
        </authorList>
    </citation>
    <scope>NUCLEOTIDE SEQUENCE [LARGE SCALE GENOMIC DNA]</scope>
    <source>
        <strain evidence="1 2">BT507</strain>
    </source>
</reference>
<name>A0ABR7MJ02_9BACT</name>
<gene>
    <name evidence="1" type="ORF">H8B15_09020</name>
</gene>
<sequence>MHIRIQQQKVEYQIEGASQPADDRVLLATDTDLTAGRVDSSVLSDSCRKYFLVGSSTTDSSLTLAPESRTERTSGGAIYNGTTYSVPALNGANEPLELVRPNPGPDEVLLFSPYLLHGGALNLNADATRISLEMRFWAV</sequence>
<organism evidence="1 2">
    <name type="scientific">Hymenobacter citatus</name>
    <dbReference type="NCBI Taxonomy" id="2763506"/>
    <lineage>
        <taxon>Bacteria</taxon>
        <taxon>Pseudomonadati</taxon>
        <taxon>Bacteroidota</taxon>
        <taxon>Cytophagia</taxon>
        <taxon>Cytophagales</taxon>
        <taxon>Hymenobacteraceae</taxon>
        <taxon>Hymenobacter</taxon>
    </lineage>
</organism>
<dbReference type="RefSeq" id="WP_187319346.1">
    <property type="nucleotide sequence ID" value="NZ_JACSCY010000005.1"/>
</dbReference>
<protein>
    <submittedName>
        <fullName evidence="1">Uncharacterized protein</fullName>
    </submittedName>
</protein>
<evidence type="ECO:0000313" key="2">
    <source>
        <dbReference type="Proteomes" id="UP000622017"/>
    </source>
</evidence>
<keyword evidence="2" id="KW-1185">Reference proteome</keyword>
<evidence type="ECO:0000313" key="1">
    <source>
        <dbReference type="EMBL" id="MBC6611063.1"/>
    </source>
</evidence>